<dbReference type="AlphaFoldDB" id="A0A1K2F6B2"/>
<organism evidence="1 2">
    <name type="scientific">Streptomyces atratus</name>
    <dbReference type="NCBI Taxonomy" id="1893"/>
    <lineage>
        <taxon>Bacteria</taxon>
        <taxon>Bacillati</taxon>
        <taxon>Actinomycetota</taxon>
        <taxon>Actinomycetes</taxon>
        <taxon>Kitasatosporales</taxon>
        <taxon>Streptomycetaceae</taxon>
        <taxon>Streptomyces</taxon>
    </lineage>
</organism>
<dbReference type="OrthoDB" id="530515at2"/>
<dbReference type="EMBL" id="FPJO01000035">
    <property type="protein sequence ID" value="SFY43343.1"/>
    <property type="molecule type" value="Genomic_DNA"/>
</dbReference>
<evidence type="ECO:0000313" key="2">
    <source>
        <dbReference type="Proteomes" id="UP000181909"/>
    </source>
</evidence>
<accession>A0A1K2F6B2</accession>
<gene>
    <name evidence="1" type="ORF">SAMN02787144_103550</name>
</gene>
<sequence length="122" mass="13818">MARVVVEGTDIVVHLSWREKALARHRNVRVPVSALRQLHIEPDWWRALRGERDRGTCIPGQLCAGVRHLREGQDFTLVRAGTPVLCVELRRSASFSRLAISVPDPEKAMRTLLPLVPRDRLG</sequence>
<name>A0A1K2F6B2_STRAR</name>
<proteinExistence type="predicted"/>
<reference evidence="1 2" key="1">
    <citation type="submission" date="2016-11" db="EMBL/GenBank/DDBJ databases">
        <authorList>
            <person name="Jaros S."/>
            <person name="Januszkiewicz K."/>
            <person name="Wedrychowicz H."/>
        </authorList>
    </citation>
    <scope>NUCLEOTIDE SEQUENCE [LARGE SCALE GENOMIC DNA]</scope>
    <source>
        <strain evidence="1 2">OK807</strain>
    </source>
</reference>
<evidence type="ECO:0000313" key="1">
    <source>
        <dbReference type="EMBL" id="SFY43343.1"/>
    </source>
</evidence>
<dbReference type="Proteomes" id="UP000181909">
    <property type="component" value="Unassembled WGS sequence"/>
</dbReference>
<protein>
    <submittedName>
        <fullName evidence="1">Uncharacterized protein</fullName>
    </submittedName>
</protein>